<comment type="caution">
    <text evidence="4">The sequence shown here is derived from an EMBL/GenBank/DDBJ whole genome shotgun (WGS) entry which is preliminary data.</text>
</comment>
<accession>A0A8J8WL45</accession>
<dbReference type="AlphaFoldDB" id="A0A8J8WL45"/>
<dbReference type="GO" id="GO:0003723">
    <property type="term" value="F:RNA binding"/>
    <property type="evidence" value="ECO:0007669"/>
    <property type="project" value="UniProtKB-UniRule"/>
</dbReference>
<dbReference type="InterPro" id="IPR014720">
    <property type="entry name" value="dsRBD_dom"/>
</dbReference>
<dbReference type="PANTHER" id="PTHR46528:SF1">
    <property type="entry name" value="PROTEIN SON"/>
    <property type="match status" value="1"/>
</dbReference>
<dbReference type="Pfam" id="PF01585">
    <property type="entry name" value="G-patch"/>
    <property type="match status" value="1"/>
</dbReference>
<dbReference type="GO" id="GO:0051726">
    <property type="term" value="P:regulation of cell cycle"/>
    <property type="evidence" value="ECO:0007669"/>
    <property type="project" value="InterPro"/>
</dbReference>
<dbReference type="EMBL" id="JACEEZ010026450">
    <property type="protein sequence ID" value="KAG0692721.1"/>
    <property type="molecule type" value="Genomic_DNA"/>
</dbReference>
<keyword evidence="1" id="KW-0694">RNA-binding</keyword>
<evidence type="ECO:0000313" key="5">
    <source>
        <dbReference type="Proteomes" id="UP000770661"/>
    </source>
</evidence>
<sequence length="134" mass="14694">MKMLTRMGWSPGEGLGKYKEGTLEPIVPEGLQYYSPEELTPKTQSAASLVENLSGKHPVMALTELCAKFKWGAPKYVVVDEEGPVHKKNYIMKVIINGQEFQPETSVASKKQAKADCAALFLESIGLHKSAKPS</sequence>
<dbReference type="SUPFAM" id="SSF54768">
    <property type="entry name" value="dsRNA-binding domain-like"/>
    <property type="match status" value="1"/>
</dbReference>
<dbReference type="OrthoDB" id="786951at2759"/>
<feature type="domain" description="DRBM" evidence="2">
    <location>
        <begin position="57"/>
        <end position="127"/>
    </location>
</feature>
<dbReference type="InterPro" id="IPR000467">
    <property type="entry name" value="G_patch_dom"/>
</dbReference>
<evidence type="ECO:0000259" key="3">
    <source>
        <dbReference type="PROSITE" id="PS50174"/>
    </source>
</evidence>
<dbReference type="Gene3D" id="3.30.160.20">
    <property type="match status" value="1"/>
</dbReference>
<dbReference type="Pfam" id="PF00035">
    <property type="entry name" value="dsrm"/>
    <property type="match status" value="1"/>
</dbReference>
<proteinExistence type="predicted"/>
<protein>
    <submittedName>
        <fullName evidence="4">Protein SON</fullName>
    </submittedName>
</protein>
<dbReference type="PROSITE" id="PS50137">
    <property type="entry name" value="DS_RBD"/>
    <property type="match status" value="1"/>
</dbReference>
<reference evidence="4" key="1">
    <citation type="submission" date="2020-07" db="EMBL/GenBank/DDBJ databases">
        <title>The High-quality genome of the commercially important snow crab, Chionoecetes opilio.</title>
        <authorList>
            <person name="Jeong J.-H."/>
            <person name="Ryu S."/>
        </authorList>
    </citation>
    <scope>NUCLEOTIDE SEQUENCE</scope>
    <source>
        <strain evidence="4">MADBK_172401_WGS</strain>
        <tissue evidence="4">Digestive gland</tissue>
    </source>
</reference>
<dbReference type="SMART" id="SM00358">
    <property type="entry name" value="DSRM"/>
    <property type="match status" value="1"/>
</dbReference>
<evidence type="ECO:0000256" key="1">
    <source>
        <dbReference type="PROSITE-ProRule" id="PRU00266"/>
    </source>
</evidence>
<organism evidence="4 5">
    <name type="scientific">Chionoecetes opilio</name>
    <name type="common">Atlantic snow crab</name>
    <name type="synonym">Cancer opilio</name>
    <dbReference type="NCBI Taxonomy" id="41210"/>
    <lineage>
        <taxon>Eukaryota</taxon>
        <taxon>Metazoa</taxon>
        <taxon>Ecdysozoa</taxon>
        <taxon>Arthropoda</taxon>
        <taxon>Crustacea</taxon>
        <taxon>Multicrustacea</taxon>
        <taxon>Malacostraca</taxon>
        <taxon>Eumalacostraca</taxon>
        <taxon>Eucarida</taxon>
        <taxon>Decapoda</taxon>
        <taxon>Pleocyemata</taxon>
        <taxon>Brachyura</taxon>
        <taxon>Eubrachyura</taxon>
        <taxon>Majoidea</taxon>
        <taxon>Majidae</taxon>
        <taxon>Chionoecetes</taxon>
    </lineage>
</organism>
<dbReference type="Proteomes" id="UP000770661">
    <property type="component" value="Unassembled WGS sequence"/>
</dbReference>
<feature type="domain" description="G-patch" evidence="3">
    <location>
        <begin position="1"/>
        <end position="26"/>
    </location>
</feature>
<evidence type="ECO:0000313" key="4">
    <source>
        <dbReference type="EMBL" id="KAG0692721.1"/>
    </source>
</evidence>
<gene>
    <name evidence="4" type="primary">Son_1</name>
    <name evidence="4" type="ORF">GWK47_027781</name>
</gene>
<dbReference type="GO" id="GO:0048024">
    <property type="term" value="P:regulation of mRNA splicing, via spliceosome"/>
    <property type="evidence" value="ECO:0007669"/>
    <property type="project" value="TreeGrafter"/>
</dbReference>
<evidence type="ECO:0000259" key="2">
    <source>
        <dbReference type="PROSITE" id="PS50137"/>
    </source>
</evidence>
<dbReference type="InterPro" id="IPR032922">
    <property type="entry name" value="SON"/>
</dbReference>
<dbReference type="PROSITE" id="PS50174">
    <property type="entry name" value="G_PATCH"/>
    <property type="match status" value="1"/>
</dbReference>
<keyword evidence="5" id="KW-1185">Reference proteome</keyword>
<dbReference type="PANTHER" id="PTHR46528">
    <property type="entry name" value="PROTEIN SON"/>
    <property type="match status" value="1"/>
</dbReference>
<name>A0A8J8WL45_CHIOP</name>